<dbReference type="GO" id="GO:0071897">
    <property type="term" value="P:DNA biosynthetic process"/>
    <property type="evidence" value="ECO:0007669"/>
    <property type="project" value="UniProtKB-ARBA"/>
</dbReference>
<gene>
    <name evidence="3" type="ORF">AVEN_88539_1</name>
</gene>
<dbReference type="InterPro" id="IPR050951">
    <property type="entry name" value="Retrovirus_Pol_polyprotein"/>
</dbReference>
<keyword evidence="4" id="KW-1185">Reference proteome</keyword>
<dbReference type="AlphaFoldDB" id="A0A4Y2RK31"/>
<evidence type="ECO:0000313" key="4">
    <source>
        <dbReference type="Proteomes" id="UP000499080"/>
    </source>
</evidence>
<name>A0A4Y2RK31_ARAVE</name>
<feature type="domain" description="Reverse transcriptase/retrotransposon-derived protein RNase H-like" evidence="2">
    <location>
        <begin position="53"/>
        <end position="118"/>
    </location>
</feature>
<sequence length="123" mass="13689">MSPNAVGYLKRFKPSPEVKPRVTVQANKFRRPAKNHENSGRKCQYCGSRHVPAFCDPKVESEIVVDAFPFGLGAVLQQMGKPIAFASSILTSTQRNYAHIEKELLAVVHGCKKVSPVCLWHKV</sequence>
<comment type="caution">
    <text evidence="3">The sequence shown here is derived from an EMBL/GenBank/DDBJ whole genome shotgun (WGS) entry which is preliminary data.</text>
</comment>
<dbReference type="OrthoDB" id="2286242at2759"/>
<protein>
    <recommendedName>
        <fullName evidence="2">Reverse transcriptase/retrotransposon-derived protein RNase H-like domain-containing protein</fullName>
    </recommendedName>
</protein>
<dbReference type="Proteomes" id="UP000499080">
    <property type="component" value="Unassembled WGS sequence"/>
</dbReference>
<dbReference type="SUPFAM" id="SSF56672">
    <property type="entry name" value="DNA/RNA polymerases"/>
    <property type="match status" value="1"/>
</dbReference>
<reference evidence="3 4" key="1">
    <citation type="journal article" date="2019" name="Sci. Rep.">
        <title>Orb-weaving spider Araneus ventricosus genome elucidates the spidroin gene catalogue.</title>
        <authorList>
            <person name="Kono N."/>
            <person name="Nakamura H."/>
            <person name="Ohtoshi R."/>
            <person name="Moran D.A.P."/>
            <person name="Shinohara A."/>
            <person name="Yoshida Y."/>
            <person name="Fujiwara M."/>
            <person name="Mori M."/>
            <person name="Tomita M."/>
            <person name="Arakawa K."/>
        </authorList>
    </citation>
    <scope>NUCLEOTIDE SEQUENCE [LARGE SCALE GENOMIC DNA]</scope>
</reference>
<dbReference type="EMBL" id="BGPR01017334">
    <property type="protein sequence ID" value="GBN75786.1"/>
    <property type="molecule type" value="Genomic_DNA"/>
</dbReference>
<dbReference type="PANTHER" id="PTHR37984">
    <property type="entry name" value="PROTEIN CBG26694"/>
    <property type="match status" value="1"/>
</dbReference>
<dbReference type="GO" id="GO:0003824">
    <property type="term" value="F:catalytic activity"/>
    <property type="evidence" value="ECO:0007669"/>
    <property type="project" value="UniProtKB-KW"/>
</dbReference>
<accession>A0A4Y2RK31</accession>
<evidence type="ECO:0000259" key="2">
    <source>
        <dbReference type="Pfam" id="PF17919"/>
    </source>
</evidence>
<dbReference type="Pfam" id="PF17919">
    <property type="entry name" value="RT_RNaseH_2"/>
    <property type="match status" value="1"/>
</dbReference>
<evidence type="ECO:0000313" key="3">
    <source>
        <dbReference type="EMBL" id="GBN75786.1"/>
    </source>
</evidence>
<organism evidence="3 4">
    <name type="scientific">Araneus ventricosus</name>
    <name type="common">Orbweaver spider</name>
    <name type="synonym">Epeira ventricosa</name>
    <dbReference type="NCBI Taxonomy" id="182803"/>
    <lineage>
        <taxon>Eukaryota</taxon>
        <taxon>Metazoa</taxon>
        <taxon>Ecdysozoa</taxon>
        <taxon>Arthropoda</taxon>
        <taxon>Chelicerata</taxon>
        <taxon>Arachnida</taxon>
        <taxon>Araneae</taxon>
        <taxon>Araneomorphae</taxon>
        <taxon>Entelegynae</taxon>
        <taxon>Araneoidea</taxon>
        <taxon>Araneidae</taxon>
        <taxon>Araneus</taxon>
    </lineage>
</organism>
<dbReference type="InterPro" id="IPR043502">
    <property type="entry name" value="DNA/RNA_pol_sf"/>
</dbReference>
<evidence type="ECO:0000256" key="1">
    <source>
        <dbReference type="ARBA" id="ARBA00023268"/>
    </source>
</evidence>
<keyword evidence="1" id="KW-0511">Multifunctional enzyme</keyword>
<dbReference type="PANTHER" id="PTHR37984:SF5">
    <property type="entry name" value="PROTEIN NYNRIN-LIKE"/>
    <property type="match status" value="1"/>
</dbReference>
<dbReference type="InterPro" id="IPR041577">
    <property type="entry name" value="RT_RNaseH_2"/>
</dbReference>
<proteinExistence type="predicted"/>